<reference evidence="1 2" key="1">
    <citation type="submission" date="2024-02" db="EMBL/GenBank/DDBJ databases">
        <title>Seven novel Bacillus-like species.</title>
        <authorList>
            <person name="Liu G."/>
        </authorList>
    </citation>
    <scope>NUCLEOTIDE SEQUENCE [LARGE SCALE GENOMIC DNA]</scope>
    <source>
        <strain evidence="1 2">FJAT-52991</strain>
    </source>
</reference>
<organism evidence="1 2">
    <name type="scientific">Bacillus kandeliae</name>
    <dbReference type="NCBI Taxonomy" id="3129297"/>
    <lineage>
        <taxon>Bacteria</taxon>
        <taxon>Bacillati</taxon>
        <taxon>Bacillota</taxon>
        <taxon>Bacilli</taxon>
        <taxon>Bacillales</taxon>
        <taxon>Bacillaceae</taxon>
        <taxon>Bacillus</taxon>
    </lineage>
</organism>
<sequence>MKTKGIIALGLIGAISIGGGVAYAQVSKNTVPKNVVMTETSVAQVSNKEAESYKKIALDAFEKYFNEDVNSKGLYERLNKLYEQGGQKSYIISWCDQKGETINGNTAIQYTAVIDTKTNKILQLEYHPGVPKNKDYQEFSYDTAKDLADKFVKENNLFNGVNYEFLDKQSKEVNSSNDKASWDYYFYYKYNGKTCLVTVNKDLKKVSQFLFVDEISSLG</sequence>
<name>A0ABZ2N2C2_9BACI</name>
<dbReference type="Proteomes" id="UP001387364">
    <property type="component" value="Chromosome"/>
</dbReference>
<accession>A0ABZ2N2C2</accession>
<dbReference type="RefSeq" id="WP_338749542.1">
    <property type="nucleotide sequence ID" value="NZ_CP147404.1"/>
</dbReference>
<dbReference type="EMBL" id="CP147404">
    <property type="protein sequence ID" value="WXB91746.1"/>
    <property type="molecule type" value="Genomic_DNA"/>
</dbReference>
<protein>
    <submittedName>
        <fullName evidence="1">Uncharacterized protein</fullName>
    </submittedName>
</protein>
<evidence type="ECO:0000313" key="2">
    <source>
        <dbReference type="Proteomes" id="UP001387364"/>
    </source>
</evidence>
<gene>
    <name evidence="1" type="ORF">WDJ61_10740</name>
</gene>
<evidence type="ECO:0000313" key="1">
    <source>
        <dbReference type="EMBL" id="WXB91746.1"/>
    </source>
</evidence>
<proteinExistence type="predicted"/>
<keyword evidence="2" id="KW-1185">Reference proteome</keyword>